<dbReference type="GO" id="GO:0003700">
    <property type="term" value="F:DNA-binding transcription factor activity"/>
    <property type="evidence" value="ECO:0007669"/>
    <property type="project" value="InterPro"/>
</dbReference>
<dbReference type="SUPFAM" id="SSF46689">
    <property type="entry name" value="Homeodomain-like"/>
    <property type="match status" value="1"/>
</dbReference>
<accession>A0A6M2BU81</accession>
<evidence type="ECO:0000256" key="3">
    <source>
        <dbReference type="ARBA" id="ARBA00023163"/>
    </source>
</evidence>
<dbReference type="InterPro" id="IPR018060">
    <property type="entry name" value="HTH_AraC"/>
</dbReference>
<evidence type="ECO:0000313" key="6">
    <source>
        <dbReference type="Proteomes" id="UP000472676"/>
    </source>
</evidence>
<dbReference type="Gene3D" id="1.10.10.60">
    <property type="entry name" value="Homeodomain-like"/>
    <property type="match status" value="1"/>
</dbReference>
<dbReference type="InterPro" id="IPR009057">
    <property type="entry name" value="Homeodomain-like_sf"/>
</dbReference>
<dbReference type="PANTHER" id="PTHR47894">
    <property type="entry name" value="HTH-TYPE TRANSCRIPTIONAL REGULATOR GADX"/>
    <property type="match status" value="1"/>
</dbReference>
<keyword evidence="3" id="KW-0804">Transcription</keyword>
<keyword evidence="2" id="KW-0238">DNA-binding</keyword>
<evidence type="ECO:0000256" key="2">
    <source>
        <dbReference type="ARBA" id="ARBA00023125"/>
    </source>
</evidence>
<dbReference type="GO" id="GO:0005829">
    <property type="term" value="C:cytosol"/>
    <property type="evidence" value="ECO:0007669"/>
    <property type="project" value="TreeGrafter"/>
</dbReference>
<dbReference type="AlphaFoldDB" id="A0A6M2BU81"/>
<gene>
    <name evidence="5" type="ORF">G7Y85_15825</name>
</gene>
<dbReference type="Proteomes" id="UP000472676">
    <property type="component" value="Unassembled WGS sequence"/>
</dbReference>
<dbReference type="EMBL" id="JAAMOW010000008">
    <property type="protein sequence ID" value="NGY06242.1"/>
    <property type="molecule type" value="Genomic_DNA"/>
</dbReference>
<protein>
    <submittedName>
        <fullName evidence="5">Helix-turn-helix transcriptional regulator</fullName>
    </submittedName>
</protein>
<dbReference type="GO" id="GO:0000976">
    <property type="term" value="F:transcription cis-regulatory region binding"/>
    <property type="evidence" value="ECO:0007669"/>
    <property type="project" value="TreeGrafter"/>
</dbReference>
<keyword evidence="1" id="KW-0805">Transcription regulation</keyword>
<dbReference type="InterPro" id="IPR020449">
    <property type="entry name" value="Tscrpt_reg_AraC-type_HTH"/>
</dbReference>
<sequence length="128" mass="14356">MAGMPETWSRESPVCASRAEADLLGELQRRILEALPEGGATLDAIAARLGFSERTLQRRLQGARLNFQQLVEQLRFEVARRHLQQGELPLTEIGYQLGYSEPSAFSRAFRRWSGASPLAYRRRVAIGA</sequence>
<evidence type="ECO:0000313" key="5">
    <source>
        <dbReference type="EMBL" id="NGY06242.1"/>
    </source>
</evidence>
<dbReference type="RefSeq" id="WP_166259357.1">
    <property type="nucleotide sequence ID" value="NZ_JAAMOW010000008.1"/>
</dbReference>
<dbReference type="PROSITE" id="PS01124">
    <property type="entry name" value="HTH_ARAC_FAMILY_2"/>
    <property type="match status" value="1"/>
</dbReference>
<name>A0A6M2BU81_9GAMM</name>
<evidence type="ECO:0000259" key="4">
    <source>
        <dbReference type="PROSITE" id="PS01124"/>
    </source>
</evidence>
<reference evidence="5 6" key="1">
    <citation type="journal article" date="2014" name="Int. J. Syst. Evol. Microbiol.">
        <title>Solimonas terrae sp. nov., isolated from soil.</title>
        <authorList>
            <person name="Kim S.J."/>
            <person name="Moon J.Y."/>
            <person name="Weon H.Y."/>
            <person name="Ahn J.H."/>
            <person name="Chen W.M."/>
            <person name="Kwon S.W."/>
        </authorList>
    </citation>
    <scope>NUCLEOTIDE SEQUENCE [LARGE SCALE GENOMIC DNA]</scope>
    <source>
        <strain evidence="5 6">KIS83-12</strain>
    </source>
</reference>
<feature type="domain" description="HTH araC/xylS-type" evidence="4">
    <location>
        <begin position="25"/>
        <end position="123"/>
    </location>
</feature>
<dbReference type="PANTHER" id="PTHR47894:SF4">
    <property type="entry name" value="HTH-TYPE TRANSCRIPTIONAL REGULATOR GADX"/>
    <property type="match status" value="1"/>
</dbReference>
<dbReference type="SMART" id="SM00342">
    <property type="entry name" value="HTH_ARAC"/>
    <property type="match status" value="1"/>
</dbReference>
<dbReference type="Pfam" id="PF12833">
    <property type="entry name" value="HTH_18"/>
    <property type="match status" value="1"/>
</dbReference>
<organism evidence="5 6">
    <name type="scientific">Solimonas terrae</name>
    <dbReference type="NCBI Taxonomy" id="1396819"/>
    <lineage>
        <taxon>Bacteria</taxon>
        <taxon>Pseudomonadati</taxon>
        <taxon>Pseudomonadota</taxon>
        <taxon>Gammaproteobacteria</taxon>
        <taxon>Nevskiales</taxon>
        <taxon>Nevskiaceae</taxon>
        <taxon>Solimonas</taxon>
    </lineage>
</organism>
<comment type="caution">
    <text evidence="5">The sequence shown here is derived from an EMBL/GenBank/DDBJ whole genome shotgun (WGS) entry which is preliminary data.</text>
</comment>
<evidence type="ECO:0000256" key="1">
    <source>
        <dbReference type="ARBA" id="ARBA00023015"/>
    </source>
</evidence>
<dbReference type="PRINTS" id="PR00032">
    <property type="entry name" value="HTHARAC"/>
</dbReference>
<proteinExistence type="predicted"/>
<keyword evidence="6" id="KW-1185">Reference proteome</keyword>